<sequence>MAYSTNSKTLHYSSWKFMYLIILLSLVLDFGGTEGSRATTTMKNSKQEASKIFSEPSTNYGGKKEFIKSNWLSMLPKGDPIPPSAPSKRHNYYTDPYP</sequence>
<dbReference type="PANTHER" id="PTHR33599:SF20">
    <property type="entry name" value="PROTEIN IDA"/>
    <property type="match status" value="1"/>
</dbReference>
<dbReference type="GO" id="GO:0005576">
    <property type="term" value="C:extracellular region"/>
    <property type="evidence" value="ECO:0007669"/>
    <property type="project" value="UniProtKB-SubCell"/>
</dbReference>
<protein>
    <submittedName>
        <fullName evidence="6">Uncharacterized protein</fullName>
    </submittedName>
</protein>
<reference evidence="6" key="1">
    <citation type="submission" date="2023-12" db="EMBL/GenBank/DDBJ databases">
        <title>Genome assembly of Anisodus tanguticus.</title>
        <authorList>
            <person name="Wang Y.-J."/>
        </authorList>
    </citation>
    <scope>NUCLEOTIDE SEQUENCE</scope>
    <source>
        <strain evidence="6">KB-2021</strain>
        <tissue evidence="6">Leaf</tissue>
    </source>
</reference>
<keyword evidence="7" id="KW-1185">Reference proteome</keyword>
<evidence type="ECO:0000313" key="6">
    <source>
        <dbReference type="EMBL" id="KAK4357674.1"/>
    </source>
</evidence>
<organism evidence="6 7">
    <name type="scientific">Anisodus tanguticus</name>
    <dbReference type="NCBI Taxonomy" id="243964"/>
    <lineage>
        <taxon>Eukaryota</taxon>
        <taxon>Viridiplantae</taxon>
        <taxon>Streptophyta</taxon>
        <taxon>Embryophyta</taxon>
        <taxon>Tracheophyta</taxon>
        <taxon>Spermatophyta</taxon>
        <taxon>Magnoliopsida</taxon>
        <taxon>eudicotyledons</taxon>
        <taxon>Gunneridae</taxon>
        <taxon>Pentapetalae</taxon>
        <taxon>asterids</taxon>
        <taxon>lamiids</taxon>
        <taxon>Solanales</taxon>
        <taxon>Solanaceae</taxon>
        <taxon>Solanoideae</taxon>
        <taxon>Hyoscyameae</taxon>
        <taxon>Anisodus</taxon>
    </lineage>
</organism>
<dbReference type="PANTHER" id="PTHR33599">
    <property type="entry name" value="PROTEIN IDA-LIKE 5"/>
    <property type="match status" value="1"/>
</dbReference>
<feature type="region of interest" description="Disordered" evidence="4">
    <location>
        <begin position="37"/>
        <end position="56"/>
    </location>
</feature>
<keyword evidence="3 5" id="KW-0732">Signal</keyword>
<feature type="region of interest" description="Disordered" evidence="4">
    <location>
        <begin position="78"/>
        <end position="98"/>
    </location>
</feature>
<accession>A0AAE1RSB8</accession>
<feature type="chain" id="PRO_5042054278" evidence="5">
    <location>
        <begin position="36"/>
        <end position="98"/>
    </location>
</feature>
<evidence type="ECO:0000256" key="1">
    <source>
        <dbReference type="ARBA" id="ARBA00004239"/>
    </source>
</evidence>
<keyword evidence="2" id="KW-0964">Secreted</keyword>
<evidence type="ECO:0000256" key="3">
    <source>
        <dbReference type="ARBA" id="ARBA00022729"/>
    </source>
</evidence>
<dbReference type="EMBL" id="JAVYJV010000012">
    <property type="protein sequence ID" value="KAK4357674.1"/>
    <property type="molecule type" value="Genomic_DNA"/>
</dbReference>
<name>A0AAE1RSB8_9SOLA</name>
<comment type="caution">
    <text evidence="6">The sequence shown here is derived from an EMBL/GenBank/DDBJ whole genome shotgun (WGS) entry which is preliminary data.</text>
</comment>
<dbReference type="AlphaFoldDB" id="A0AAE1RSB8"/>
<dbReference type="Proteomes" id="UP001291623">
    <property type="component" value="Unassembled WGS sequence"/>
</dbReference>
<dbReference type="InterPro" id="IPR039639">
    <property type="entry name" value="IDA-like"/>
</dbReference>
<evidence type="ECO:0000313" key="7">
    <source>
        <dbReference type="Proteomes" id="UP001291623"/>
    </source>
</evidence>
<proteinExistence type="predicted"/>
<dbReference type="GO" id="GO:0010227">
    <property type="term" value="P:floral organ abscission"/>
    <property type="evidence" value="ECO:0007669"/>
    <property type="project" value="InterPro"/>
</dbReference>
<feature type="signal peptide" evidence="5">
    <location>
        <begin position="1"/>
        <end position="35"/>
    </location>
</feature>
<evidence type="ECO:0000256" key="4">
    <source>
        <dbReference type="SAM" id="MobiDB-lite"/>
    </source>
</evidence>
<evidence type="ECO:0000256" key="5">
    <source>
        <dbReference type="SAM" id="SignalP"/>
    </source>
</evidence>
<comment type="subcellular location">
    <subcellularLocation>
        <location evidence="1">Secreted</location>
        <location evidence="1">Extracellular space</location>
    </subcellularLocation>
</comment>
<evidence type="ECO:0000256" key="2">
    <source>
        <dbReference type="ARBA" id="ARBA00022525"/>
    </source>
</evidence>
<gene>
    <name evidence="6" type="ORF">RND71_023284</name>
</gene>